<comment type="similarity">
    <text evidence="3">Belongs to the RimP family.</text>
</comment>
<evidence type="ECO:0000256" key="3">
    <source>
        <dbReference type="HAMAP-Rule" id="MF_01077"/>
    </source>
</evidence>
<evidence type="ECO:0000256" key="2">
    <source>
        <dbReference type="ARBA" id="ARBA00022517"/>
    </source>
</evidence>
<proteinExistence type="inferred from homology"/>
<dbReference type="PANTHER" id="PTHR33867">
    <property type="entry name" value="RIBOSOME MATURATION FACTOR RIMP"/>
    <property type="match status" value="1"/>
</dbReference>
<dbReference type="Pfam" id="PF17384">
    <property type="entry name" value="DUF150_C"/>
    <property type="match status" value="1"/>
</dbReference>
<dbReference type="InterPro" id="IPR035956">
    <property type="entry name" value="RimP_N_sf"/>
</dbReference>
<feature type="domain" description="Ribosome maturation factor RimP C-terminal" evidence="5">
    <location>
        <begin position="94"/>
        <end position="153"/>
    </location>
</feature>
<evidence type="ECO:0000259" key="5">
    <source>
        <dbReference type="Pfam" id="PF17384"/>
    </source>
</evidence>
<sequence>MDVRQKKVNSMLIEKIKKVAQPLCQAENFELVHVEVVKSTRENIVRLFVDKPGGITLDDCVYVSRQLGDLIDVQIEDMPSYRLEVSSPGPNRPLNKKEDFHRFKGERVRIETSDLIENRRKFTGILEIINNDSVVIAVDGRSIEISDHLICKAILAGQ</sequence>
<dbReference type="EMBL" id="FNLL01000002">
    <property type="protein sequence ID" value="SDT88896.1"/>
    <property type="molecule type" value="Genomic_DNA"/>
</dbReference>
<dbReference type="HAMAP" id="MF_01077">
    <property type="entry name" value="RimP"/>
    <property type="match status" value="1"/>
</dbReference>
<dbReference type="SUPFAM" id="SSF74942">
    <property type="entry name" value="YhbC-like, C-terminal domain"/>
    <property type="match status" value="1"/>
</dbReference>
<protein>
    <recommendedName>
        <fullName evidence="3">Ribosome maturation factor RimP</fullName>
    </recommendedName>
</protein>
<dbReference type="InterPro" id="IPR028989">
    <property type="entry name" value="RimP_N"/>
</dbReference>
<evidence type="ECO:0000259" key="4">
    <source>
        <dbReference type="Pfam" id="PF02576"/>
    </source>
</evidence>
<comment type="function">
    <text evidence="3">Required for maturation of 30S ribosomal subunits.</text>
</comment>
<dbReference type="InterPro" id="IPR003728">
    <property type="entry name" value="Ribosome_maturation_RimP"/>
</dbReference>
<keyword evidence="2 3" id="KW-0690">Ribosome biogenesis</keyword>
<gene>
    <name evidence="3" type="primary">rimP</name>
    <name evidence="6" type="ORF">SAMN04487931_102407</name>
</gene>
<reference evidence="7" key="1">
    <citation type="submission" date="2016-10" db="EMBL/GenBank/DDBJ databases">
        <authorList>
            <person name="Varghese N."/>
            <person name="Submissions S."/>
        </authorList>
    </citation>
    <scope>NUCLEOTIDE SEQUENCE [LARGE SCALE GENOMIC DNA]</scope>
    <source>
        <strain evidence="7">DSM 3384</strain>
    </source>
</reference>
<dbReference type="CDD" id="cd01734">
    <property type="entry name" value="YlxS_C"/>
    <property type="match status" value="1"/>
</dbReference>
<evidence type="ECO:0000313" key="6">
    <source>
        <dbReference type="EMBL" id="SDT88896.1"/>
    </source>
</evidence>
<keyword evidence="7" id="KW-1185">Reference proteome</keyword>
<evidence type="ECO:0000313" key="7">
    <source>
        <dbReference type="Proteomes" id="UP000199608"/>
    </source>
</evidence>
<dbReference type="PANTHER" id="PTHR33867:SF1">
    <property type="entry name" value="RIBOSOME MATURATION FACTOR RIMP"/>
    <property type="match status" value="1"/>
</dbReference>
<dbReference type="InterPro" id="IPR036847">
    <property type="entry name" value="RimP_C_sf"/>
</dbReference>
<name>A0A1H2E183_9BACT</name>
<keyword evidence="1 3" id="KW-0963">Cytoplasm</keyword>
<dbReference type="InterPro" id="IPR028998">
    <property type="entry name" value="RimP_C"/>
</dbReference>
<dbReference type="SUPFAM" id="SSF75420">
    <property type="entry name" value="YhbC-like, N-terminal domain"/>
    <property type="match status" value="1"/>
</dbReference>
<dbReference type="GO" id="GO:0005829">
    <property type="term" value="C:cytosol"/>
    <property type="evidence" value="ECO:0007669"/>
    <property type="project" value="TreeGrafter"/>
</dbReference>
<accession>A0A1H2E183</accession>
<dbReference type="AlphaFoldDB" id="A0A1H2E183"/>
<dbReference type="Pfam" id="PF02576">
    <property type="entry name" value="RimP_N"/>
    <property type="match status" value="1"/>
</dbReference>
<dbReference type="Proteomes" id="UP000199608">
    <property type="component" value="Unassembled WGS sequence"/>
</dbReference>
<evidence type="ECO:0000256" key="1">
    <source>
        <dbReference type="ARBA" id="ARBA00022490"/>
    </source>
</evidence>
<comment type="subcellular location">
    <subcellularLocation>
        <location evidence="3">Cytoplasm</location>
    </subcellularLocation>
</comment>
<feature type="domain" description="Ribosome maturation factor RimP N-terminal" evidence="4">
    <location>
        <begin position="20"/>
        <end position="89"/>
    </location>
</feature>
<dbReference type="Gene3D" id="2.30.30.180">
    <property type="entry name" value="Ribosome maturation factor RimP, C-terminal domain"/>
    <property type="match status" value="1"/>
</dbReference>
<dbReference type="GO" id="GO:0000028">
    <property type="term" value="P:ribosomal small subunit assembly"/>
    <property type="evidence" value="ECO:0007669"/>
    <property type="project" value="TreeGrafter"/>
</dbReference>
<dbReference type="GO" id="GO:0006412">
    <property type="term" value="P:translation"/>
    <property type="evidence" value="ECO:0007669"/>
    <property type="project" value="TreeGrafter"/>
</dbReference>
<dbReference type="FunFam" id="3.30.300.70:FF:000001">
    <property type="entry name" value="Ribosome maturation factor RimP"/>
    <property type="match status" value="1"/>
</dbReference>
<organism evidence="6 7">
    <name type="scientific">Desulfobacula phenolica</name>
    <dbReference type="NCBI Taxonomy" id="90732"/>
    <lineage>
        <taxon>Bacteria</taxon>
        <taxon>Pseudomonadati</taxon>
        <taxon>Thermodesulfobacteriota</taxon>
        <taxon>Desulfobacteria</taxon>
        <taxon>Desulfobacterales</taxon>
        <taxon>Desulfobacteraceae</taxon>
        <taxon>Desulfobacula</taxon>
    </lineage>
</organism>
<dbReference type="Gene3D" id="3.30.300.70">
    <property type="entry name" value="RimP-like superfamily, N-terminal"/>
    <property type="match status" value="1"/>
</dbReference>